<sequence>MTQHIDCWNYQAIDVVKGVCLKHGGMVEWAGETCPAYVRKPKCETCKNFNAPDEDNIGTCTGLSDESHWTLGSRSATTCESYQE</sequence>
<dbReference type="KEGG" id="egd:GS424_012575"/>
<evidence type="ECO:0000313" key="19">
    <source>
        <dbReference type="Proteomes" id="UP000478463"/>
    </source>
</evidence>
<evidence type="ECO:0000313" key="18">
    <source>
        <dbReference type="Proteomes" id="UP000438093"/>
    </source>
</evidence>
<keyword evidence="9" id="KW-0408">Iron</keyword>
<dbReference type="Pfam" id="PF18671">
    <property type="entry name" value="4HPAD_g_N"/>
    <property type="match status" value="1"/>
</dbReference>
<keyword evidence="7" id="KW-0004">4Fe-4S</keyword>
<dbReference type="EMBL" id="CP063310">
    <property type="protein sequence ID" value="QOS67347.1"/>
    <property type="molecule type" value="Genomic_DNA"/>
</dbReference>
<evidence type="ECO:0000256" key="9">
    <source>
        <dbReference type="ARBA" id="ARBA00023004"/>
    </source>
</evidence>
<accession>A0A6N7RQ51</accession>
<evidence type="ECO:0000256" key="1">
    <source>
        <dbReference type="ARBA" id="ARBA00000127"/>
    </source>
</evidence>
<keyword evidence="10" id="KW-0411">Iron-sulfur</keyword>
<evidence type="ECO:0000259" key="15">
    <source>
        <dbReference type="Pfam" id="PF18671"/>
    </source>
</evidence>
<evidence type="ECO:0000259" key="14">
    <source>
        <dbReference type="Pfam" id="PF18524"/>
    </source>
</evidence>
<dbReference type="RefSeq" id="WP_154333760.1">
    <property type="nucleotide sequence ID" value="NZ_CP063310.1"/>
</dbReference>
<dbReference type="AlphaFoldDB" id="A0A6N7RQ51"/>
<keyword evidence="18" id="KW-1185">Reference proteome</keyword>
<dbReference type="Gene3D" id="2.20.70.100">
    <property type="match status" value="2"/>
</dbReference>
<dbReference type="Proteomes" id="UP000438093">
    <property type="component" value="Unassembled WGS sequence"/>
</dbReference>
<dbReference type="NCBIfam" id="NF033716">
    <property type="entry name" value="glycyl_HPDL_Sma"/>
    <property type="match status" value="1"/>
</dbReference>
<evidence type="ECO:0000313" key="16">
    <source>
        <dbReference type="EMBL" id="MRX82920.1"/>
    </source>
</evidence>
<evidence type="ECO:0000256" key="11">
    <source>
        <dbReference type="ARBA" id="ARBA00023239"/>
    </source>
</evidence>
<dbReference type="Proteomes" id="UP000478463">
    <property type="component" value="Chromosome"/>
</dbReference>
<evidence type="ECO:0000256" key="7">
    <source>
        <dbReference type="ARBA" id="ARBA00022485"/>
    </source>
</evidence>
<reference evidence="17 19" key="3">
    <citation type="submission" date="2020-10" db="EMBL/GenBank/DDBJ databases">
        <title>Eggerthella sp. nov., isolated from human feces.</title>
        <authorList>
            <person name="Yajun G."/>
        </authorList>
    </citation>
    <scope>NUCLEOTIDE SEQUENCE [LARGE SCALE GENOMIC DNA]</scope>
    <source>
        <strain evidence="17 19">HF-1101</strain>
    </source>
</reference>
<dbReference type="InterPro" id="IPR041125">
    <property type="entry name" value="4HPAD_g_N"/>
</dbReference>
<dbReference type="GO" id="GO:0046872">
    <property type="term" value="F:metal ion binding"/>
    <property type="evidence" value="ECO:0007669"/>
    <property type="project" value="UniProtKB-KW"/>
</dbReference>
<comment type="similarity">
    <text evidence="4">Belongs to the HPA decarboxylase small subunit family.</text>
</comment>
<organism evidence="16 18">
    <name type="scientific">Eggerthella guodeyinii</name>
    <dbReference type="NCBI Taxonomy" id="2690837"/>
    <lineage>
        <taxon>Bacteria</taxon>
        <taxon>Bacillati</taxon>
        <taxon>Actinomycetota</taxon>
        <taxon>Coriobacteriia</taxon>
        <taxon>Eggerthellales</taxon>
        <taxon>Eggerthellaceae</taxon>
        <taxon>Eggerthella</taxon>
    </lineage>
</organism>
<evidence type="ECO:0000256" key="5">
    <source>
        <dbReference type="ARBA" id="ARBA00012283"/>
    </source>
</evidence>
<evidence type="ECO:0000256" key="6">
    <source>
        <dbReference type="ARBA" id="ARBA00013463"/>
    </source>
</evidence>
<dbReference type="GO" id="GO:0043722">
    <property type="term" value="F:4-hydroxyphenylacetate decarboxylase activity"/>
    <property type="evidence" value="ECO:0007669"/>
    <property type="project" value="UniProtKB-EC"/>
</dbReference>
<evidence type="ECO:0000256" key="8">
    <source>
        <dbReference type="ARBA" id="ARBA00022723"/>
    </source>
</evidence>
<gene>
    <name evidence="16" type="primary">hpdC</name>
    <name evidence="16" type="ORF">GJG86_10495</name>
    <name evidence="17" type="ORF">GS424_012575</name>
</gene>
<name>A0A6N7RQ51_9ACTN</name>
<dbReference type="GO" id="GO:0051539">
    <property type="term" value="F:4 iron, 4 sulfur cluster binding"/>
    <property type="evidence" value="ECO:0007669"/>
    <property type="project" value="UniProtKB-KW"/>
</dbReference>
<proteinExistence type="inferred from homology"/>
<dbReference type="Pfam" id="PF18524">
    <property type="entry name" value="HPIP_like"/>
    <property type="match status" value="1"/>
</dbReference>
<keyword evidence="11" id="KW-0456">Lyase</keyword>
<protein>
    <recommendedName>
        <fullName evidence="6">4-hydroxyphenylacetate decarboxylase small subunit</fullName>
        <ecNumber evidence="5">4.1.1.83</ecNumber>
    </recommendedName>
    <alternativeName>
        <fullName evidence="12">4-hydroxyphenylacetate decarboxylase gamma subunit</fullName>
    </alternativeName>
    <alternativeName>
        <fullName evidence="13">p-hydroxyphenylacetate decarboxylase small subunit</fullName>
    </alternativeName>
</protein>
<evidence type="ECO:0000256" key="10">
    <source>
        <dbReference type="ARBA" id="ARBA00023014"/>
    </source>
</evidence>
<comment type="catalytic activity">
    <reaction evidence="2">
        <text>3,4-dihydroxyphenylacetate + H(+) = 4-methylcatechol + CO2</text>
        <dbReference type="Rhea" id="RHEA:62556"/>
        <dbReference type="ChEBI" id="CHEBI:15378"/>
        <dbReference type="ChEBI" id="CHEBI:16526"/>
        <dbReference type="ChEBI" id="CHEBI:17254"/>
        <dbReference type="ChEBI" id="CHEBI:17612"/>
        <dbReference type="EC" id="4.1.1.83"/>
    </reaction>
    <physiologicalReaction direction="left-to-right" evidence="2">
        <dbReference type="Rhea" id="RHEA:62557"/>
    </physiologicalReaction>
</comment>
<dbReference type="InterPro" id="IPR040923">
    <property type="entry name" value="HpdC_C"/>
</dbReference>
<dbReference type="InterPro" id="IPR053727">
    <property type="entry name" value="HPA_decarboxylase_ss_sf"/>
</dbReference>
<accession>A0A6L7ITA8</accession>
<evidence type="ECO:0000313" key="17">
    <source>
        <dbReference type="EMBL" id="QOS67347.1"/>
    </source>
</evidence>
<evidence type="ECO:0000256" key="12">
    <source>
        <dbReference type="ARBA" id="ARBA00029987"/>
    </source>
</evidence>
<evidence type="ECO:0000256" key="3">
    <source>
        <dbReference type="ARBA" id="ARBA00001966"/>
    </source>
</evidence>
<keyword evidence="8" id="KW-0479">Metal-binding</keyword>
<evidence type="ECO:0000256" key="2">
    <source>
        <dbReference type="ARBA" id="ARBA00001088"/>
    </source>
</evidence>
<comment type="cofactor">
    <cofactor evidence="3">
        <name>[4Fe-4S] cluster</name>
        <dbReference type="ChEBI" id="CHEBI:49883"/>
    </cofactor>
</comment>
<comment type="catalytic activity">
    <reaction evidence="1">
        <text>4-hydroxyphenylacetate + H(+) = 4-methylphenol + CO2</text>
        <dbReference type="Rhea" id="RHEA:22732"/>
        <dbReference type="ChEBI" id="CHEBI:15378"/>
        <dbReference type="ChEBI" id="CHEBI:16526"/>
        <dbReference type="ChEBI" id="CHEBI:17847"/>
        <dbReference type="ChEBI" id="CHEBI:48999"/>
        <dbReference type="EC" id="4.1.1.83"/>
    </reaction>
    <physiologicalReaction direction="left-to-right" evidence="1">
        <dbReference type="Rhea" id="RHEA:22733"/>
    </physiologicalReaction>
</comment>
<reference evidence="16" key="2">
    <citation type="submission" date="2019-08" db="EMBL/GenBank/DDBJ databases">
        <authorList>
            <person name="Ge Y."/>
        </authorList>
    </citation>
    <scope>NUCLEOTIDE SEQUENCE</scope>
    <source>
        <strain evidence="16">HF-4214</strain>
    </source>
</reference>
<evidence type="ECO:0000256" key="4">
    <source>
        <dbReference type="ARBA" id="ARBA00008904"/>
    </source>
</evidence>
<reference evidence="18" key="1">
    <citation type="submission" date="2019-08" db="EMBL/GenBank/DDBJ databases">
        <title>Arthrobacter sp. nov., isolated from plateau pika and Tibetan wild ass.</title>
        <authorList>
            <person name="Ge Y."/>
        </authorList>
    </citation>
    <scope>NUCLEOTIDE SEQUENCE [LARGE SCALE GENOMIC DNA]</scope>
    <source>
        <strain evidence="18">HF-4214</strain>
    </source>
</reference>
<feature type="domain" description="4-hydroxyphenylacetate decarboxylase small gamma subunit C-terminal" evidence="14">
    <location>
        <begin position="41"/>
        <end position="81"/>
    </location>
</feature>
<dbReference type="EC" id="4.1.1.83" evidence="5"/>
<feature type="domain" description="4-hydroxyphenylacetate decarboxylase small gamma subunit N-terminal" evidence="15">
    <location>
        <begin position="3"/>
        <end position="28"/>
    </location>
</feature>
<evidence type="ECO:0000256" key="13">
    <source>
        <dbReference type="ARBA" id="ARBA00032959"/>
    </source>
</evidence>
<dbReference type="EMBL" id="VTFY01000008">
    <property type="protein sequence ID" value="MRX82920.1"/>
    <property type="molecule type" value="Genomic_DNA"/>
</dbReference>